<dbReference type="OrthoDB" id="8981337at2"/>
<dbReference type="Gene3D" id="3.40.190.10">
    <property type="entry name" value="Periplasmic binding protein-like II"/>
    <property type="match status" value="2"/>
</dbReference>
<dbReference type="GO" id="GO:0003700">
    <property type="term" value="F:DNA-binding transcription factor activity"/>
    <property type="evidence" value="ECO:0007669"/>
    <property type="project" value="InterPro"/>
</dbReference>
<dbReference type="GO" id="GO:0003677">
    <property type="term" value="F:DNA binding"/>
    <property type="evidence" value="ECO:0007669"/>
    <property type="project" value="UniProtKB-KW"/>
</dbReference>
<dbReference type="PRINTS" id="PR00039">
    <property type="entry name" value="HTHLYSR"/>
</dbReference>
<dbReference type="PANTHER" id="PTHR30419:SF14">
    <property type="entry name" value="LYSR FAMILY TRANSCRIPTIONAL REGULATOR"/>
    <property type="match status" value="1"/>
</dbReference>
<comment type="similarity">
    <text evidence="1">Belongs to the LysR transcriptional regulatory family.</text>
</comment>
<keyword evidence="7" id="KW-1185">Reference proteome</keyword>
<accession>A0A4U1I5Z3</accession>
<feature type="domain" description="HTH lysR-type" evidence="5">
    <location>
        <begin position="7"/>
        <end position="64"/>
    </location>
</feature>
<dbReference type="InterPro" id="IPR036390">
    <property type="entry name" value="WH_DNA-bd_sf"/>
</dbReference>
<dbReference type="InterPro" id="IPR005119">
    <property type="entry name" value="LysR_subst-bd"/>
</dbReference>
<dbReference type="Gene3D" id="1.10.10.10">
    <property type="entry name" value="Winged helix-like DNA-binding domain superfamily/Winged helix DNA-binding domain"/>
    <property type="match status" value="2"/>
</dbReference>
<dbReference type="Pfam" id="PF00126">
    <property type="entry name" value="HTH_1"/>
    <property type="match status" value="2"/>
</dbReference>
<evidence type="ECO:0000256" key="3">
    <source>
        <dbReference type="ARBA" id="ARBA00023125"/>
    </source>
</evidence>
<feature type="domain" description="HTH lysR-type" evidence="5">
    <location>
        <begin position="108"/>
        <end position="165"/>
    </location>
</feature>
<evidence type="ECO:0000256" key="4">
    <source>
        <dbReference type="ARBA" id="ARBA00023163"/>
    </source>
</evidence>
<dbReference type="AlphaFoldDB" id="A0A4U1I5Z3"/>
<dbReference type="RefSeq" id="WP_136895262.1">
    <property type="nucleotide sequence ID" value="NZ_SWJE01000006.1"/>
</dbReference>
<dbReference type="InterPro" id="IPR000847">
    <property type="entry name" value="LysR_HTH_N"/>
</dbReference>
<dbReference type="GO" id="GO:0005829">
    <property type="term" value="C:cytosol"/>
    <property type="evidence" value="ECO:0007669"/>
    <property type="project" value="TreeGrafter"/>
</dbReference>
<evidence type="ECO:0000259" key="5">
    <source>
        <dbReference type="PROSITE" id="PS50931"/>
    </source>
</evidence>
<name>A0A4U1I5Z3_9BURK</name>
<proteinExistence type="inferred from homology"/>
<dbReference type="FunFam" id="1.10.10.10:FF:000001">
    <property type="entry name" value="LysR family transcriptional regulator"/>
    <property type="match status" value="1"/>
</dbReference>
<dbReference type="InterPro" id="IPR050950">
    <property type="entry name" value="HTH-type_LysR_regulators"/>
</dbReference>
<evidence type="ECO:0000313" key="7">
    <source>
        <dbReference type="Proteomes" id="UP000305539"/>
    </source>
</evidence>
<sequence length="415" mass="45004">MKENEPLNLAYLRAVQVVAETGSVSRAATALFRAQSAVTRAVQEIETALGETLFDRKPSGMLPTPVCRVVLKRGERVFAELEALARWRGARVSARRPVGEGAVPPYLLNSRRLELFSALARHKHMPSAARALGITQPAVSSAIRILETGAGLPLFHRNPRGLLLTSDGETFLLHVRRALNELRHVSDDVAALRGSIQGRVTVGALPLGRTLILPEAIARVIAQYPGVKVATDESAYETLVAGLRAGDIDFILGALRPNDAASGLENEKLMSEDLVVLARRDHPLAAARGLTAKDLVDAQWILPRSHAPSRGLFEALFKRMKTRPPTPTIETADLAVIRGLLLHTDMIAALSAQQLHYERESGQLAVLDVPMRNTTRDIGLTVRAGTTPSPAARALIDAIRLVASDVARKMRDAQR</sequence>
<protein>
    <submittedName>
        <fullName evidence="6">LysR family transcriptional regulator</fullName>
    </submittedName>
</protein>
<evidence type="ECO:0000313" key="6">
    <source>
        <dbReference type="EMBL" id="TKC88779.1"/>
    </source>
</evidence>
<dbReference type="Proteomes" id="UP000305539">
    <property type="component" value="Unassembled WGS sequence"/>
</dbReference>
<gene>
    <name evidence="6" type="ORF">FAZ69_13620</name>
</gene>
<organism evidence="6 7">
    <name type="scientific">Trinickia terrae</name>
    <dbReference type="NCBI Taxonomy" id="2571161"/>
    <lineage>
        <taxon>Bacteria</taxon>
        <taxon>Pseudomonadati</taxon>
        <taxon>Pseudomonadota</taxon>
        <taxon>Betaproteobacteria</taxon>
        <taxon>Burkholderiales</taxon>
        <taxon>Burkholderiaceae</taxon>
        <taxon>Trinickia</taxon>
    </lineage>
</organism>
<keyword evidence="4" id="KW-0804">Transcription</keyword>
<keyword evidence="3" id="KW-0238">DNA-binding</keyword>
<evidence type="ECO:0000256" key="2">
    <source>
        <dbReference type="ARBA" id="ARBA00023015"/>
    </source>
</evidence>
<dbReference type="EMBL" id="SWJE01000006">
    <property type="protein sequence ID" value="TKC88779.1"/>
    <property type="molecule type" value="Genomic_DNA"/>
</dbReference>
<comment type="caution">
    <text evidence="6">The sequence shown here is derived from an EMBL/GenBank/DDBJ whole genome shotgun (WGS) entry which is preliminary data.</text>
</comment>
<dbReference type="InterPro" id="IPR036388">
    <property type="entry name" value="WH-like_DNA-bd_sf"/>
</dbReference>
<dbReference type="PANTHER" id="PTHR30419">
    <property type="entry name" value="HTH-TYPE TRANSCRIPTIONAL REGULATOR YBHD"/>
    <property type="match status" value="1"/>
</dbReference>
<keyword evidence="2" id="KW-0805">Transcription regulation</keyword>
<dbReference type="PROSITE" id="PS50931">
    <property type="entry name" value="HTH_LYSR"/>
    <property type="match status" value="2"/>
</dbReference>
<dbReference type="SUPFAM" id="SSF46785">
    <property type="entry name" value="Winged helix' DNA-binding domain"/>
    <property type="match status" value="2"/>
</dbReference>
<reference evidence="6 7" key="1">
    <citation type="submission" date="2019-04" db="EMBL/GenBank/DDBJ databases">
        <title>Trinickia sp. 7GSK02, isolated from subtropical forest soil.</title>
        <authorList>
            <person name="Gao Z.-H."/>
            <person name="Qiu L.-H."/>
        </authorList>
    </citation>
    <scope>NUCLEOTIDE SEQUENCE [LARGE SCALE GENOMIC DNA]</scope>
    <source>
        <strain evidence="6 7">7GSK02</strain>
    </source>
</reference>
<dbReference type="Pfam" id="PF03466">
    <property type="entry name" value="LysR_substrate"/>
    <property type="match status" value="1"/>
</dbReference>
<dbReference type="SUPFAM" id="SSF53850">
    <property type="entry name" value="Periplasmic binding protein-like II"/>
    <property type="match status" value="1"/>
</dbReference>
<evidence type="ECO:0000256" key="1">
    <source>
        <dbReference type="ARBA" id="ARBA00009437"/>
    </source>
</evidence>